<dbReference type="EMBL" id="CM055732">
    <property type="protein sequence ID" value="KAJ8012001.1"/>
    <property type="molecule type" value="Genomic_DNA"/>
</dbReference>
<accession>A0ACC2H7X4</accession>
<protein>
    <submittedName>
        <fullName evidence="1">Uncharacterized protein</fullName>
    </submittedName>
</protein>
<sequence>MVTLTSSCVRTAFPHRSSAHPEGQPAPPSYVNSPTRPPSLHAWKSLKCLPVSPSLRGWHSSEATRLHGTGQDSSLPSLHEDAVTPAQHDNITMPFPNRTGISSNLQ</sequence>
<evidence type="ECO:0000313" key="2">
    <source>
        <dbReference type="Proteomes" id="UP001157502"/>
    </source>
</evidence>
<comment type="caution">
    <text evidence="1">The sequence shown here is derived from an EMBL/GenBank/DDBJ whole genome shotgun (WGS) entry which is preliminary data.</text>
</comment>
<dbReference type="Proteomes" id="UP001157502">
    <property type="component" value="Chromosome 5"/>
</dbReference>
<keyword evidence="2" id="KW-1185">Reference proteome</keyword>
<organism evidence="1 2">
    <name type="scientific">Dallia pectoralis</name>
    <name type="common">Alaska blackfish</name>
    <dbReference type="NCBI Taxonomy" id="75939"/>
    <lineage>
        <taxon>Eukaryota</taxon>
        <taxon>Metazoa</taxon>
        <taxon>Chordata</taxon>
        <taxon>Craniata</taxon>
        <taxon>Vertebrata</taxon>
        <taxon>Euteleostomi</taxon>
        <taxon>Actinopterygii</taxon>
        <taxon>Neopterygii</taxon>
        <taxon>Teleostei</taxon>
        <taxon>Protacanthopterygii</taxon>
        <taxon>Esociformes</taxon>
        <taxon>Umbridae</taxon>
        <taxon>Dallia</taxon>
    </lineage>
</organism>
<proteinExistence type="predicted"/>
<gene>
    <name evidence="1" type="ORF">DPEC_G00064160</name>
</gene>
<evidence type="ECO:0000313" key="1">
    <source>
        <dbReference type="EMBL" id="KAJ8012001.1"/>
    </source>
</evidence>
<name>A0ACC2H7X4_DALPE</name>
<reference evidence="1" key="1">
    <citation type="submission" date="2021-05" db="EMBL/GenBank/DDBJ databases">
        <authorList>
            <person name="Pan Q."/>
            <person name="Jouanno E."/>
            <person name="Zahm M."/>
            <person name="Klopp C."/>
            <person name="Cabau C."/>
            <person name="Louis A."/>
            <person name="Berthelot C."/>
            <person name="Parey E."/>
            <person name="Roest Crollius H."/>
            <person name="Montfort J."/>
            <person name="Robinson-Rechavi M."/>
            <person name="Bouchez O."/>
            <person name="Lampietro C."/>
            <person name="Lopez Roques C."/>
            <person name="Donnadieu C."/>
            <person name="Postlethwait J."/>
            <person name="Bobe J."/>
            <person name="Dillon D."/>
            <person name="Chandos A."/>
            <person name="von Hippel F."/>
            <person name="Guiguen Y."/>
        </authorList>
    </citation>
    <scope>NUCLEOTIDE SEQUENCE</scope>
    <source>
        <strain evidence="1">YG-Jan2019</strain>
    </source>
</reference>